<protein>
    <submittedName>
        <fullName evidence="4">Short chain dehydrogenase</fullName>
    </submittedName>
</protein>
<comment type="similarity">
    <text evidence="1 3">Belongs to the short-chain dehydrogenases/reductases (SDR) family.</text>
</comment>
<dbReference type="FunFam" id="3.40.50.720:FF:000084">
    <property type="entry name" value="Short-chain dehydrogenase reductase"/>
    <property type="match status" value="1"/>
</dbReference>
<dbReference type="NCBIfam" id="NF004196">
    <property type="entry name" value="PRK05650.1"/>
    <property type="match status" value="1"/>
</dbReference>
<proteinExistence type="inferred from homology"/>
<dbReference type="PROSITE" id="PS00061">
    <property type="entry name" value="ADH_SHORT"/>
    <property type="match status" value="1"/>
</dbReference>
<comment type="caution">
    <text evidence="4">The sequence shown here is derived from an EMBL/GenBank/DDBJ whole genome shotgun (WGS) entry which is preliminary data.</text>
</comment>
<evidence type="ECO:0000256" key="2">
    <source>
        <dbReference type="ARBA" id="ARBA00023002"/>
    </source>
</evidence>
<dbReference type="Proteomes" id="UP000288405">
    <property type="component" value="Unassembled WGS sequence"/>
</dbReference>
<organism evidence="4 5">
    <name type="scientific">Aliidiomarina sanyensis</name>
    <dbReference type="NCBI Taxonomy" id="1249555"/>
    <lineage>
        <taxon>Bacteria</taxon>
        <taxon>Pseudomonadati</taxon>
        <taxon>Pseudomonadota</taxon>
        <taxon>Gammaproteobacteria</taxon>
        <taxon>Alteromonadales</taxon>
        <taxon>Idiomarinaceae</taxon>
        <taxon>Aliidiomarina</taxon>
    </lineage>
</organism>
<evidence type="ECO:0000256" key="1">
    <source>
        <dbReference type="ARBA" id="ARBA00006484"/>
    </source>
</evidence>
<evidence type="ECO:0000313" key="4">
    <source>
        <dbReference type="EMBL" id="RUO35782.1"/>
    </source>
</evidence>
<dbReference type="Pfam" id="PF00106">
    <property type="entry name" value="adh_short"/>
    <property type="match status" value="1"/>
</dbReference>
<evidence type="ECO:0000313" key="5">
    <source>
        <dbReference type="Proteomes" id="UP000288405"/>
    </source>
</evidence>
<dbReference type="EMBL" id="PIPM01000002">
    <property type="protein sequence ID" value="RUO35782.1"/>
    <property type="molecule type" value="Genomic_DNA"/>
</dbReference>
<dbReference type="PANTHER" id="PTHR43391">
    <property type="entry name" value="RETINOL DEHYDROGENASE-RELATED"/>
    <property type="match status" value="1"/>
</dbReference>
<dbReference type="OrthoDB" id="4690547at2"/>
<dbReference type="InterPro" id="IPR002347">
    <property type="entry name" value="SDR_fam"/>
</dbReference>
<sequence length="278" mass="30537">MSSNQTIQNTKKRIFITGGASGFGLALARHFTQAGWRVAIGDIQDQAGEQAVVELSQLNDEAEVRYLHCNVTQESDLAKAMAVMQRDWGGLDVLVNNAGVAQVGAIDTVDMQDWQWITDINLFGVVRGCKHAIPLFKTQGSGYIVNVASMAGLLDVPNMTAYNATKAAVVSVSETLQHELAPHNIGVSVVCPSFFRTNLGGSMRSTVPGMDKTLDKLMSKSRLTADDIAQQVARGIETGQFYILPHANAKRIWRLKSWLPRRWYARMMQKQTVTGKGR</sequence>
<gene>
    <name evidence="4" type="ORF">CWE11_03215</name>
</gene>
<keyword evidence="5" id="KW-1185">Reference proteome</keyword>
<dbReference type="RefSeq" id="WP_126776158.1">
    <property type="nucleotide sequence ID" value="NZ_PIPM01000002.1"/>
</dbReference>
<dbReference type="AlphaFoldDB" id="A0A432WPR3"/>
<dbReference type="Gene3D" id="3.40.50.720">
    <property type="entry name" value="NAD(P)-binding Rossmann-like Domain"/>
    <property type="match status" value="1"/>
</dbReference>
<accession>A0A432WPR3</accession>
<dbReference type="InterPro" id="IPR036291">
    <property type="entry name" value="NAD(P)-bd_dom_sf"/>
</dbReference>
<dbReference type="CDD" id="cd05233">
    <property type="entry name" value="SDR_c"/>
    <property type="match status" value="1"/>
</dbReference>
<keyword evidence="2" id="KW-0560">Oxidoreductase</keyword>
<reference evidence="4 5" key="1">
    <citation type="journal article" date="2011" name="Front. Microbiol.">
        <title>Genomic signatures of strain selection and enhancement in Bacillus atrophaeus var. globigii, a historical biowarfare simulant.</title>
        <authorList>
            <person name="Gibbons H.S."/>
            <person name="Broomall S.M."/>
            <person name="McNew L.A."/>
            <person name="Daligault H."/>
            <person name="Chapman C."/>
            <person name="Bruce D."/>
            <person name="Karavis M."/>
            <person name="Krepps M."/>
            <person name="McGregor P.A."/>
            <person name="Hong C."/>
            <person name="Park K.H."/>
            <person name="Akmal A."/>
            <person name="Feldman A."/>
            <person name="Lin J.S."/>
            <person name="Chang W.E."/>
            <person name="Higgs B.W."/>
            <person name="Demirev P."/>
            <person name="Lindquist J."/>
            <person name="Liem A."/>
            <person name="Fochler E."/>
            <person name="Read T.D."/>
            <person name="Tapia R."/>
            <person name="Johnson S."/>
            <person name="Bishop-Lilly K.A."/>
            <person name="Detter C."/>
            <person name="Han C."/>
            <person name="Sozhamannan S."/>
            <person name="Rosenzweig C.N."/>
            <person name="Skowronski E.W."/>
        </authorList>
    </citation>
    <scope>NUCLEOTIDE SEQUENCE [LARGE SCALE GENOMIC DNA]</scope>
    <source>
        <strain evidence="4 5">GYP-17</strain>
    </source>
</reference>
<dbReference type="PRINTS" id="PR00080">
    <property type="entry name" value="SDRFAMILY"/>
</dbReference>
<name>A0A432WPR3_9GAMM</name>
<evidence type="ECO:0000256" key="3">
    <source>
        <dbReference type="RuleBase" id="RU000363"/>
    </source>
</evidence>
<dbReference type="PRINTS" id="PR00081">
    <property type="entry name" value="GDHRDH"/>
</dbReference>
<dbReference type="SUPFAM" id="SSF51735">
    <property type="entry name" value="NAD(P)-binding Rossmann-fold domains"/>
    <property type="match status" value="1"/>
</dbReference>
<dbReference type="InterPro" id="IPR020904">
    <property type="entry name" value="Sc_DH/Rdtase_CS"/>
</dbReference>
<dbReference type="PANTHER" id="PTHR43391:SF82">
    <property type="entry name" value="OXIDOREDUCTASE SADH-RELATED"/>
    <property type="match status" value="1"/>
</dbReference>
<dbReference type="GO" id="GO:0016491">
    <property type="term" value="F:oxidoreductase activity"/>
    <property type="evidence" value="ECO:0007669"/>
    <property type="project" value="UniProtKB-KW"/>
</dbReference>